<feature type="transmembrane region" description="Helical" evidence="1">
    <location>
        <begin position="109"/>
        <end position="127"/>
    </location>
</feature>
<organism evidence="2 3">
    <name type="scientific">Brassica oleracea var. oleracea</name>
    <dbReference type="NCBI Taxonomy" id="109376"/>
    <lineage>
        <taxon>Eukaryota</taxon>
        <taxon>Viridiplantae</taxon>
        <taxon>Streptophyta</taxon>
        <taxon>Embryophyta</taxon>
        <taxon>Tracheophyta</taxon>
        <taxon>Spermatophyta</taxon>
        <taxon>Magnoliopsida</taxon>
        <taxon>eudicotyledons</taxon>
        <taxon>Gunneridae</taxon>
        <taxon>Pentapetalae</taxon>
        <taxon>rosids</taxon>
        <taxon>malvids</taxon>
        <taxon>Brassicales</taxon>
        <taxon>Brassicaceae</taxon>
        <taxon>Brassiceae</taxon>
        <taxon>Brassica</taxon>
    </lineage>
</organism>
<dbReference type="PANTHER" id="PTHR34286:SF1">
    <property type="entry name" value="TRANSMEMBRANE PROTEIN"/>
    <property type="match status" value="1"/>
</dbReference>
<accession>A0A0D3DZN3</accession>
<evidence type="ECO:0000256" key="1">
    <source>
        <dbReference type="SAM" id="Phobius"/>
    </source>
</evidence>
<dbReference type="EnsemblPlants" id="Bo9g002410.1">
    <property type="protein sequence ID" value="Bo9g002410.1"/>
    <property type="gene ID" value="Bo9g002410"/>
</dbReference>
<keyword evidence="1" id="KW-0472">Membrane</keyword>
<dbReference type="Gramene" id="Bo9g002410.1">
    <property type="protein sequence ID" value="Bo9g002410.1"/>
    <property type="gene ID" value="Bo9g002410"/>
</dbReference>
<reference evidence="2" key="2">
    <citation type="submission" date="2015-03" db="UniProtKB">
        <authorList>
            <consortium name="EnsemblPlants"/>
        </authorList>
    </citation>
    <scope>IDENTIFICATION</scope>
</reference>
<dbReference type="Proteomes" id="UP000032141">
    <property type="component" value="Chromosome C9"/>
</dbReference>
<dbReference type="STRING" id="109376.A0A0D3DZN3"/>
<keyword evidence="1" id="KW-1133">Transmembrane helix</keyword>
<evidence type="ECO:0000313" key="3">
    <source>
        <dbReference type="Proteomes" id="UP000032141"/>
    </source>
</evidence>
<dbReference type="PANTHER" id="PTHR34286">
    <property type="entry name" value="TRANSMEMBRANE PROTEIN"/>
    <property type="match status" value="1"/>
</dbReference>
<protein>
    <submittedName>
        <fullName evidence="2">Uncharacterized protein</fullName>
    </submittedName>
</protein>
<keyword evidence="3" id="KW-1185">Reference proteome</keyword>
<reference evidence="2 3" key="1">
    <citation type="journal article" date="2014" name="Genome Biol.">
        <title>Transcriptome and methylome profiling reveals relics of genome dominance in the mesopolyploid Brassica oleracea.</title>
        <authorList>
            <person name="Parkin I.A."/>
            <person name="Koh C."/>
            <person name="Tang H."/>
            <person name="Robinson S.J."/>
            <person name="Kagale S."/>
            <person name="Clarke W.E."/>
            <person name="Town C.D."/>
            <person name="Nixon J."/>
            <person name="Krishnakumar V."/>
            <person name="Bidwell S.L."/>
            <person name="Denoeud F."/>
            <person name="Belcram H."/>
            <person name="Links M.G."/>
            <person name="Just J."/>
            <person name="Clarke C."/>
            <person name="Bender T."/>
            <person name="Huebert T."/>
            <person name="Mason A.S."/>
            <person name="Pires J.C."/>
            <person name="Barker G."/>
            <person name="Moore J."/>
            <person name="Walley P.G."/>
            <person name="Manoli S."/>
            <person name="Batley J."/>
            <person name="Edwards D."/>
            <person name="Nelson M.N."/>
            <person name="Wang X."/>
            <person name="Paterson A.H."/>
            <person name="King G."/>
            <person name="Bancroft I."/>
            <person name="Chalhoub B."/>
            <person name="Sharpe A.G."/>
        </authorList>
    </citation>
    <scope>NUCLEOTIDE SEQUENCE</scope>
    <source>
        <strain evidence="2 3">cv. TO1000</strain>
    </source>
</reference>
<proteinExistence type="predicted"/>
<keyword evidence="1" id="KW-0812">Transmembrane</keyword>
<feature type="transmembrane region" description="Helical" evidence="1">
    <location>
        <begin position="36"/>
        <end position="63"/>
    </location>
</feature>
<dbReference type="HOGENOM" id="CLU_1909600_0_0_1"/>
<sequence>MGGGAGGEGGDFRAKVWSMSGGPYCRPKHWRRNTAFAMLGVFLVCIPIAMKSAELEIALFYLLHKNVVMCRKYGLEIAKAAHARTSNSFSDLVQELWNQGRLRKRALKTLVLLAVETTLFGLVSCFADDNVSA</sequence>
<name>A0A0D3DZN3_BRAOL</name>
<dbReference type="AlphaFoldDB" id="A0A0D3DZN3"/>
<evidence type="ECO:0000313" key="2">
    <source>
        <dbReference type="EnsemblPlants" id="Bo9g002410.1"/>
    </source>
</evidence>